<evidence type="ECO:0000313" key="1">
    <source>
        <dbReference type="EMBL" id="MCP1376000.1"/>
    </source>
</evidence>
<reference evidence="1 2" key="1">
    <citation type="submission" date="2022-06" db="EMBL/GenBank/DDBJ databases">
        <title>Dyella sp. Sa strain:Sa Genome sequencing.</title>
        <authorList>
            <person name="Park S."/>
        </authorList>
    </citation>
    <scope>NUCLEOTIDE SEQUENCE [LARGE SCALE GENOMIC DNA]</scope>
    <source>
        <strain evidence="1 2">Sa</strain>
    </source>
</reference>
<protein>
    <submittedName>
        <fullName evidence="1">Uncharacterized protein</fullName>
    </submittedName>
</protein>
<comment type="caution">
    <text evidence="1">The sequence shown here is derived from an EMBL/GenBank/DDBJ whole genome shotgun (WGS) entry which is preliminary data.</text>
</comment>
<organism evidence="1 2">
    <name type="scientific">Dyella lutea</name>
    <dbReference type="NCBI Taxonomy" id="2950441"/>
    <lineage>
        <taxon>Bacteria</taxon>
        <taxon>Pseudomonadati</taxon>
        <taxon>Pseudomonadota</taxon>
        <taxon>Gammaproteobacteria</taxon>
        <taxon>Lysobacterales</taxon>
        <taxon>Rhodanobacteraceae</taxon>
        <taxon>Dyella</taxon>
    </lineage>
</organism>
<name>A0ABT1FF53_9GAMM</name>
<proteinExistence type="predicted"/>
<evidence type="ECO:0000313" key="2">
    <source>
        <dbReference type="Proteomes" id="UP001204615"/>
    </source>
</evidence>
<dbReference type="Proteomes" id="UP001204615">
    <property type="component" value="Unassembled WGS sequence"/>
</dbReference>
<dbReference type="RefSeq" id="WP_253568787.1">
    <property type="nucleotide sequence ID" value="NZ_JAMZEK010000004.1"/>
</dbReference>
<accession>A0ABT1FF53</accession>
<keyword evidence="2" id="KW-1185">Reference proteome</keyword>
<gene>
    <name evidence="1" type="ORF">NC595_18280</name>
</gene>
<sequence>MSSVITDQARPFIPWGELSAPINPEDTRLMYLAQSVLTGPDLGVCPPLTLEQSIDVLRWAGRLPADDAKSSS</sequence>
<dbReference type="EMBL" id="JAMZEK010000004">
    <property type="protein sequence ID" value="MCP1376000.1"/>
    <property type="molecule type" value="Genomic_DNA"/>
</dbReference>